<keyword evidence="3" id="KW-0997">Cell inner membrane</keyword>
<dbReference type="SUPFAM" id="SSF144091">
    <property type="entry name" value="Rhomboid-like"/>
    <property type="match status" value="1"/>
</dbReference>
<feature type="transmembrane region" description="Helical" evidence="8">
    <location>
        <begin position="158"/>
        <end position="179"/>
    </location>
</feature>
<organism evidence="10 11">
    <name type="scientific">Roseospira marina</name>
    <dbReference type="NCBI Taxonomy" id="140057"/>
    <lineage>
        <taxon>Bacteria</taxon>
        <taxon>Pseudomonadati</taxon>
        <taxon>Pseudomonadota</taxon>
        <taxon>Alphaproteobacteria</taxon>
        <taxon>Rhodospirillales</taxon>
        <taxon>Rhodospirillaceae</taxon>
        <taxon>Roseospira</taxon>
    </lineage>
</organism>
<comment type="caution">
    <text evidence="10">The sequence shown here is derived from an EMBL/GenBank/DDBJ whole genome shotgun (WGS) entry which is preliminary data.</text>
</comment>
<dbReference type="PANTHER" id="PTHR43066">
    <property type="entry name" value="RHOMBOID-RELATED PROTEIN"/>
    <property type="match status" value="1"/>
</dbReference>
<evidence type="ECO:0000256" key="5">
    <source>
        <dbReference type="ARBA" id="ARBA00022989"/>
    </source>
</evidence>
<dbReference type="PANTHER" id="PTHR43066:SF26">
    <property type="entry name" value="RHOMBOID PROTEASE GLPG"/>
    <property type="match status" value="1"/>
</dbReference>
<comment type="subcellular location">
    <subcellularLocation>
        <location evidence="1">Membrane</location>
        <topology evidence="1">Multi-pass membrane protein</topology>
    </subcellularLocation>
</comment>
<reference evidence="10 11" key="1">
    <citation type="submission" date="2019-09" db="EMBL/GenBank/DDBJ databases">
        <title>Genome sequence of Roseospira marina, one of the more divergent members of the non-sulfur purple photosynthetic bacterial family, the Rhodospirillaceae.</title>
        <authorList>
            <person name="Meyer T."/>
            <person name="Kyndt J."/>
        </authorList>
    </citation>
    <scope>NUCLEOTIDE SEQUENCE [LARGE SCALE GENOMIC DNA]</scope>
    <source>
        <strain evidence="10 11">DSM 15113</strain>
    </source>
</reference>
<evidence type="ECO:0000256" key="3">
    <source>
        <dbReference type="ARBA" id="ARBA00022519"/>
    </source>
</evidence>
<dbReference type="GO" id="GO:0016020">
    <property type="term" value="C:membrane"/>
    <property type="evidence" value="ECO:0007669"/>
    <property type="project" value="UniProtKB-SubCell"/>
</dbReference>
<keyword evidence="11" id="KW-1185">Reference proteome</keyword>
<keyword evidence="4 8" id="KW-0812">Transmembrane</keyword>
<dbReference type="Proteomes" id="UP000324065">
    <property type="component" value="Unassembled WGS sequence"/>
</dbReference>
<keyword evidence="10" id="KW-0645">Protease</keyword>
<dbReference type="GO" id="GO:0006508">
    <property type="term" value="P:proteolysis"/>
    <property type="evidence" value="ECO:0007669"/>
    <property type="project" value="UniProtKB-KW"/>
</dbReference>
<feature type="transmembrane region" description="Helical" evidence="8">
    <location>
        <begin position="15"/>
        <end position="32"/>
    </location>
</feature>
<dbReference type="InterPro" id="IPR022764">
    <property type="entry name" value="Peptidase_S54_rhomboid_dom"/>
</dbReference>
<name>A0A5M6IH15_9PROT</name>
<evidence type="ECO:0000256" key="1">
    <source>
        <dbReference type="ARBA" id="ARBA00004141"/>
    </source>
</evidence>
<feature type="transmembrane region" description="Helical" evidence="8">
    <location>
        <begin position="106"/>
        <end position="125"/>
    </location>
</feature>
<dbReference type="InterPro" id="IPR035952">
    <property type="entry name" value="Rhomboid-like_sf"/>
</dbReference>
<evidence type="ECO:0000313" key="10">
    <source>
        <dbReference type="EMBL" id="KAA5606965.1"/>
    </source>
</evidence>
<evidence type="ECO:0000256" key="7">
    <source>
        <dbReference type="SAM" id="MobiDB-lite"/>
    </source>
</evidence>
<evidence type="ECO:0000256" key="8">
    <source>
        <dbReference type="SAM" id="Phobius"/>
    </source>
</evidence>
<gene>
    <name evidence="10" type="ORF">F1188_03375</name>
</gene>
<keyword evidence="5 8" id="KW-1133">Transmembrane helix</keyword>
<keyword evidence="10" id="KW-0378">Hydrolase</keyword>
<evidence type="ECO:0000256" key="6">
    <source>
        <dbReference type="ARBA" id="ARBA00023136"/>
    </source>
</evidence>
<sequence length="263" mass="28686">MLPLRDDNPTSRTPYVTWGLIAVCVLASLYQLTLDPRQSQMLIIALGAIPVVLTGQETLPPALALVPAYVTPLTAMFLHGDLLHLGGNMLYLWIFGNNVEDAMGSLRFLAFYLIAGFAATALHVLQDADSIAPMVGASGAISGVLGAYLILFPWARVFVWFGFVFVFWVPAIFVLGLWFGLQALSLLSDPTGAESGVAWWAHVGGFVVGLILTPLMKRKEVPLFSRRRTVRRISVVPRVGEHAAPRRRGPWDDPKGPWGAGRP</sequence>
<dbReference type="Pfam" id="PF01694">
    <property type="entry name" value="Rhomboid"/>
    <property type="match status" value="1"/>
</dbReference>
<feature type="region of interest" description="Disordered" evidence="7">
    <location>
        <begin position="244"/>
        <end position="263"/>
    </location>
</feature>
<dbReference type="GO" id="GO:0004252">
    <property type="term" value="F:serine-type endopeptidase activity"/>
    <property type="evidence" value="ECO:0007669"/>
    <property type="project" value="InterPro"/>
</dbReference>
<keyword evidence="2" id="KW-1003">Cell membrane</keyword>
<evidence type="ECO:0000313" key="11">
    <source>
        <dbReference type="Proteomes" id="UP000324065"/>
    </source>
</evidence>
<feature type="transmembrane region" description="Helical" evidence="8">
    <location>
        <begin position="131"/>
        <end position="151"/>
    </location>
</feature>
<evidence type="ECO:0000259" key="9">
    <source>
        <dbReference type="Pfam" id="PF01694"/>
    </source>
</evidence>
<feature type="transmembrane region" description="Helical" evidence="8">
    <location>
        <begin position="199"/>
        <end position="216"/>
    </location>
</feature>
<evidence type="ECO:0000256" key="4">
    <source>
        <dbReference type="ARBA" id="ARBA00022692"/>
    </source>
</evidence>
<feature type="transmembrane region" description="Helical" evidence="8">
    <location>
        <begin position="39"/>
        <end position="56"/>
    </location>
</feature>
<dbReference type="EMBL" id="VWPJ01000002">
    <property type="protein sequence ID" value="KAA5606965.1"/>
    <property type="molecule type" value="Genomic_DNA"/>
</dbReference>
<evidence type="ECO:0000256" key="2">
    <source>
        <dbReference type="ARBA" id="ARBA00022475"/>
    </source>
</evidence>
<dbReference type="RefSeq" id="WP_150060976.1">
    <property type="nucleotide sequence ID" value="NZ_JACHII010000003.1"/>
</dbReference>
<feature type="domain" description="Peptidase S54 rhomboid" evidence="9">
    <location>
        <begin position="73"/>
        <end position="216"/>
    </location>
</feature>
<dbReference type="OrthoDB" id="9813074at2"/>
<feature type="compositionally biased region" description="Basic and acidic residues" evidence="7">
    <location>
        <begin position="244"/>
        <end position="255"/>
    </location>
</feature>
<dbReference type="AlphaFoldDB" id="A0A5M6IH15"/>
<protein>
    <submittedName>
        <fullName evidence="10">Rhomboid family intramembrane serine protease</fullName>
    </submittedName>
</protein>
<accession>A0A5M6IH15</accession>
<proteinExistence type="predicted"/>
<dbReference type="Gene3D" id="1.20.1540.10">
    <property type="entry name" value="Rhomboid-like"/>
    <property type="match status" value="1"/>
</dbReference>
<dbReference type="FunFam" id="1.20.1540.10:FF:000027">
    <property type="entry name" value="Rhomboid family intramembrane serine protease"/>
    <property type="match status" value="1"/>
</dbReference>
<feature type="transmembrane region" description="Helical" evidence="8">
    <location>
        <begin position="76"/>
        <end position="94"/>
    </location>
</feature>
<keyword evidence="6 8" id="KW-0472">Membrane</keyword>